<keyword evidence="2" id="KW-0677">Repeat</keyword>
<keyword evidence="3" id="KW-0106">Calcium</keyword>
<dbReference type="FunFam" id="1.10.238.10:FF:000178">
    <property type="entry name" value="Calmodulin-2 A"/>
    <property type="match status" value="1"/>
</dbReference>
<dbReference type="PANTHER" id="PTHR34524">
    <property type="entry name" value="CALCYPHOSIN"/>
    <property type="match status" value="1"/>
</dbReference>
<dbReference type="GO" id="GO:0005509">
    <property type="term" value="F:calcium ion binding"/>
    <property type="evidence" value="ECO:0007669"/>
    <property type="project" value="InterPro"/>
</dbReference>
<dbReference type="KEGG" id="lak:106165048"/>
<proteinExistence type="predicted"/>
<dbReference type="GeneID" id="106165048"/>
<accession>A0A1S3IKH0</accession>
<sequence length="208" mass="23441">MAHTSRGEKALIEKAKKAAVSAKTPLDKLRAQCLARGANGIKGLGRAFRIMDDDGNRKIEYREFVKGLRDYGVDLDKHEQQELFQELDTDGSGTLDFDEFLIALRPAMSKNRVNLINQAFRKLDKSGDGVVTVEDLHGVYSVAKHPKFLNGEKTEDECLYDFLKNFDTIEQDGKITKDEFNNYYAGVSASIDSDAYFDLMMKNAWKLG</sequence>
<dbReference type="SMART" id="SM00054">
    <property type="entry name" value="EFh"/>
    <property type="match status" value="3"/>
</dbReference>
<feature type="domain" description="EF-hand" evidence="4">
    <location>
        <begin position="75"/>
        <end position="110"/>
    </location>
</feature>
<dbReference type="PROSITE" id="PS00018">
    <property type="entry name" value="EF_HAND_1"/>
    <property type="match status" value="3"/>
</dbReference>
<gene>
    <name evidence="6" type="primary">LOC106165048</name>
</gene>
<evidence type="ECO:0000256" key="1">
    <source>
        <dbReference type="ARBA" id="ARBA00022723"/>
    </source>
</evidence>
<dbReference type="Pfam" id="PF13499">
    <property type="entry name" value="EF-hand_7"/>
    <property type="match status" value="2"/>
</dbReference>
<feature type="domain" description="EF-hand" evidence="4">
    <location>
        <begin position="39"/>
        <end position="74"/>
    </location>
</feature>
<dbReference type="InterPro" id="IPR011992">
    <property type="entry name" value="EF-hand-dom_pair"/>
</dbReference>
<dbReference type="InParanoid" id="A0A1S3IKH0"/>
<evidence type="ECO:0000313" key="6">
    <source>
        <dbReference type="RefSeq" id="XP_013398588.1"/>
    </source>
</evidence>
<dbReference type="Proteomes" id="UP000085678">
    <property type="component" value="Unplaced"/>
</dbReference>
<feature type="domain" description="EF-hand" evidence="4">
    <location>
        <begin position="111"/>
        <end position="146"/>
    </location>
</feature>
<evidence type="ECO:0000256" key="2">
    <source>
        <dbReference type="ARBA" id="ARBA00022737"/>
    </source>
</evidence>
<dbReference type="FunCoup" id="A0A1S3IKH0">
    <property type="interactions" value="38"/>
</dbReference>
<organism evidence="5 6">
    <name type="scientific">Lingula anatina</name>
    <name type="common">Brachiopod</name>
    <name type="synonym">Lingula unguis</name>
    <dbReference type="NCBI Taxonomy" id="7574"/>
    <lineage>
        <taxon>Eukaryota</taxon>
        <taxon>Metazoa</taxon>
        <taxon>Spiralia</taxon>
        <taxon>Lophotrochozoa</taxon>
        <taxon>Brachiopoda</taxon>
        <taxon>Linguliformea</taxon>
        <taxon>Lingulata</taxon>
        <taxon>Lingulida</taxon>
        <taxon>Linguloidea</taxon>
        <taxon>Lingulidae</taxon>
        <taxon>Lingula</taxon>
    </lineage>
</organism>
<name>A0A1S3IKH0_LINAN</name>
<keyword evidence="5" id="KW-1185">Reference proteome</keyword>
<evidence type="ECO:0000313" key="5">
    <source>
        <dbReference type="Proteomes" id="UP000085678"/>
    </source>
</evidence>
<dbReference type="InterPro" id="IPR018247">
    <property type="entry name" value="EF_Hand_1_Ca_BS"/>
</dbReference>
<evidence type="ECO:0000256" key="3">
    <source>
        <dbReference type="ARBA" id="ARBA00022837"/>
    </source>
</evidence>
<dbReference type="PANTHER" id="PTHR34524:SF6">
    <property type="entry name" value="CALCYPHOSINE LIKE"/>
    <property type="match status" value="1"/>
</dbReference>
<dbReference type="SUPFAM" id="SSF47473">
    <property type="entry name" value="EF-hand"/>
    <property type="match status" value="1"/>
</dbReference>
<dbReference type="AlphaFoldDB" id="A0A1S3IKH0"/>
<keyword evidence="1" id="KW-0479">Metal-binding</keyword>
<reference evidence="6" key="1">
    <citation type="submission" date="2025-08" db="UniProtKB">
        <authorList>
            <consortium name="RefSeq"/>
        </authorList>
    </citation>
    <scope>IDENTIFICATION</scope>
    <source>
        <tissue evidence="6">Gonads</tissue>
    </source>
</reference>
<dbReference type="InterPro" id="IPR002048">
    <property type="entry name" value="EF_hand_dom"/>
</dbReference>
<dbReference type="PROSITE" id="PS50222">
    <property type="entry name" value="EF_HAND_2"/>
    <property type="match status" value="3"/>
</dbReference>
<evidence type="ECO:0000259" key="4">
    <source>
        <dbReference type="PROSITE" id="PS50222"/>
    </source>
</evidence>
<dbReference type="RefSeq" id="XP_013398588.1">
    <property type="nucleotide sequence ID" value="XM_013543134.1"/>
</dbReference>
<dbReference type="OrthoDB" id="444540at2759"/>
<dbReference type="InterPro" id="IPR051581">
    <property type="entry name" value="Ca-bind"/>
</dbReference>
<dbReference type="GO" id="GO:0043226">
    <property type="term" value="C:organelle"/>
    <property type="evidence" value="ECO:0007669"/>
    <property type="project" value="UniProtKB-ARBA"/>
</dbReference>
<protein>
    <submittedName>
        <fullName evidence="6">Calcyphosin-like protein isoform X1</fullName>
    </submittedName>
</protein>
<dbReference type="Gene3D" id="1.10.238.10">
    <property type="entry name" value="EF-hand"/>
    <property type="match status" value="2"/>
</dbReference>